<dbReference type="EMBL" id="FZLN01000001">
    <property type="protein sequence ID" value="SNQ28364.1"/>
    <property type="molecule type" value="Genomic_DNA"/>
</dbReference>
<evidence type="ECO:0000259" key="2">
    <source>
        <dbReference type="Pfam" id="PF07290"/>
    </source>
</evidence>
<protein>
    <recommendedName>
        <fullName evidence="2">Inner membrane protein YqiJ OB-fold domain-containing protein</fullName>
    </recommendedName>
</protein>
<feature type="transmembrane region" description="Helical" evidence="1">
    <location>
        <begin position="96"/>
        <end position="118"/>
    </location>
</feature>
<organism evidence="3 4">
    <name type="scientific">Acinetobacter apis</name>
    <dbReference type="NCBI Taxonomy" id="1229165"/>
    <lineage>
        <taxon>Bacteria</taxon>
        <taxon>Pseudomonadati</taxon>
        <taxon>Pseudomonadota</taxon>
        <taxon>Gammaproteobacteria</taxon>
        <taxon>Moraxellales</taxon>
        <taxon>Moraxellaceae</taxon>
        <taxon>Acinetobacter</taxon>
    </lineage>
</organism>
<feature type="transmembrane region" description="Helical" evidence="1">
    <location>
        <begin position="15"/>
        <end position="39"/>
    </location>
</feature>
<feature type="transmembrane region" description="Helical" evidence="1">
    <location>
        <begin position="65"/>
        <end position="90"/>
    </location>
</feature>
<accession>A0A217ED86</accession>
<name>A0A217ED86_9GAMM</name>
<reference evidence="4" key="1">
    <citation type="submission" date="2017-06" db="EMBL/GenBank/DDBJ databases">
        <authorList>
            <person name="Varghese N."/>
            <person name="Submissions S."/>
        </authorList>
    </citation>
    <scope>NUCLEOTIDE SEQUENCE [LARGE SCALE GENOMIC DNA]</scope>
    <source>
        <strain evidence="4">ANC 5114</strain>
    </source>
</reference>
<dbReference type="InterPro" id="IPR010840">
    <property type="entry name" value="YqiJ_OB"/>
</dbReference>
<keyword evidence="4" id="KW-1185">Reference proteome</keyword>
<dbReference type="AlphaFoldDB" id="A0A217ED86"/>
<dbReference type="OrthoDB" id="6708713at2"/>
<sequence length="214" mass="24717">MNNSLLSFLISPELMPFHLCVMGLVMISIIETIGFYLGLHPLRFLRKIVPLPINSSIFQVKFSKILVLIFFLINFSFAGYFFQLAFFSYLESFVPIVYIIFPTLFVATFFTIFMIHCLDQVIRPQLENKKPNLVGRLATISSGCARPNHTAQANVRDEYGQLHLIHVRSEFGEIPKGALIILIRQKEQEYIAKKISESNHLFDYELFPHDNRTP</sequence>
<keyword evidence="1" id="KW-0812">Transmembrane</keyword>
<gene>
    <name evidence="3" type="ORF">SAMN05444584_0283</name>
</gene>
<evidence type="ECO:0000313" key="4">
    <source>
        <dbReference type="Proteomes" id="UP000243463"/>
    </source>
</evidence>
<keyword evidence="1" id="KW-1133">Transmembrane helix</keyword>
<evidence type="ECO:0000313" key="3">
    <source>
        <dbReference type="EMBL" id="SNQ28364.1"/>
    </source>
</evidence>
<dbReference type="Proteomes" id="UP000243463">
    <property type="component" value="Unassembled WGS sequence"/>
</dbReference>
<keyword evidence="1" id="KW-0472">Membrane</keyword>
<evidence type="ECO:0000256" key="1">
    <source>
        <dbReference type="SAM" id="Phobius"/>
    </source>
</evidence>
<dbReference type="RefSeq" id="WP_088822371.1">
    <property type="nucleotide sequence ID" value="NZ_FZLN01000001.1"/>
</dbReference>
<dbReference type="Pfam" id="PF07290">
    <property type="entry name" value="YqiJ_OB"/>
    <property type="match status" value="1"/>
</dbReference>
<feature type="domain" description="Inner membrane protein YqiJ OB-fold" evidence="2">
    <location>
        <begin position="133"/>
        <end position="192"/>
    </location>
</feature>
<proteinExistence type="predicted"/>